<reference evidence="4 5" key="1">
    <citation type="submission" date="2015-03" db="EMBL/GenBank/DDBJ databases">
        <title>Genome Sequence of Kiloniella spongiae MEBiC09566, isolated from a marine sponge.</title>
        <authorList>
            <person name="Shao Z."/>
            <person name="Wang L."/>
            <person name="Li X."/>
        </authorList>
    </citation>
    <scope>NUCLEOTIDE SEQUENCE [LARGE SCALE GENOMIC DNA]</scope>
    <source>
        <strain evidence="4 5">MEBiC09566</strain>
    </source>
</reference>
<comment type="caution">
    <text evidence="4">The sequence shown here is derived from an EMBL/GenBank/DDBJ whole genome shotgun (WGS) entry which is preliminary data.</text>
</comment>
<name>A0A0H2N0D3_9PROT</name>
<dbReference type="NCBIfam" id="TIGR02098">
    <property type="entry name" value="MJ0042_CXXC"/>
    <property type="match status" value="1"/>
</dbReference>
<evidence type="ECO:0000256" key="2">
    <source>
        <dbReference type="SAM" id="Phobius"/>
    </source>
</evidence>
<keyword evidence="2" id="KW-0812">Transmembrane</keyword>
<keyword evidence="2" id="KW-1133">Transmembrane helix</keyword>
<feature type="transmembrane region" description="Helical" evidence="2">
    <location>
        <begin position="107"/>
        <end position="125"/>
    </location>
</feature>
<dbReference type="STRING" id="1489064.WH96_02390"/>
<protein>
    <recommendedName>
        <fullName evidence="3">Zinc finger/thioredoxin putative domain-containing protein</fullName>
    </recommendedName>
</protein>
<dbReference type="OrthoDB" id="7159357at2"/>
<dbReference type="Proteomes" id="UP000035444">
    <property type="component" value="Unassembled WGS sequence"/>
</dbReference>
<organism evidence="4 5">
    <name type="scientific">Kiloniella spongiae</name>
    <dbReference type="NCBI Taxonomy" id="1489064"/>
    <lineage>
        <taxon>Bacteria</taxon>
        <taxon>Pseudomonadati</taxon>
        <taxon>Pseudomonadota</taxon>
        <taxon>Alphaproteobacteria</taxon>
        <taxon>Rhodospirillales</taxon>
        <taxon>Kiloniellaceae</taxon>
        <taxon>Kiloniella</taxon>
    </lineage>
</organism>
<feature type="domain" description="Zinc finger/thioredoxin putative" evidence="3">
    <location>
        <begin position="1"/>
        <end position="36"/>
    </location>
</feature>
<evidence type="ECO:0000256" key="1">
    <source>
        <dbReference type="SAM" id="MobiDB-lite"/>
    </source>
</evidence>
<keyword evidence="5" id="KW-1185">Reference proteome</keyword>
<sequence>MIVSCPECSSKFRIASEALGDSGRKVRCSSCRHTWFQEPELEFTPTDADIPTDENVAASSADTPSPMPPEPSPLDDDFVEPGNVRSKRPKGFAADKKKEKKKGKGGLIAWLLLLILGGGAGYAVADQSVRIQIVNTVPEAMKVYDFLDLQVYPVGYGLAIENQEIERASRDGQKLIVITGEIQNTTDKKVVVPKLLGAMRTESGEAVSRKTIIADVAYLDPEEKITFLIELVNSSKAKLVNVNFISDEDALQNPDFSPVAE</sequence>
<evidence type="ECO:0000313" key="4">
    <source>
        <dbReference type="EMBL" id="KLN62375.1"/>
    </source>
</evidence>
<dbReference type="InterPro" id="IPR011723">
    <property type="entry name" value="Znf/thioredoxin_put"/>
</dbReference>
<keyword evidence="2" id="KW-0472">Membrane</keyword>
<accession>A0A0H2N0D3</accession>
<gene>
    <name evidence="4" type="ORF">WH96_02390</name>
</gene>
<evidence type="ECO:0000259" key="3">
    <source>
        <dbReference type="Pfam" id="PF13717"/>
    </source>
</evidence>
<dbReference type="EMBL" id="LAQL01000002">
    <property type="protein sequence ID" value="KLN62375.1"/>
    <property type="molecule type" value="Genomic_DNA"/>
</dbReference>
<dbReference type="AlphaFoldDB" id="A0A0H2N0D3"/>
<feature type="region of interest" description="Disordered" evidence="1">
    <location>
        <begin position="42"/>
        <end position="98"/>
    </location>
</feature>
<proteinExistence type="predicted"/>
<dbReference type="Pfam" id="PF13717">
    <property type="entry name" value="Zn_ribbon_4"/>
    <property type="match status" value="1"/>
</dbReference>
<evidence type="ECO:0000313" key="5">
    <source>
        <dbReference type="Proteomes" id="UP000035444"/>
    </source>
</evidence>
<dbReference type="RefSeq" id="WP_047762498.1">
    <property type="nucleotide sequence ID" value="NZ_LAQL01000002.1"/>
</dbReference>